<dbReference type="EMBL" id="QGGB01000004">
    <property type="protein sequence ID" value="PWN07225.1"/>
    <property type="molecule type" value="Genomic_DNA"/>
</dbReference>
<dbReference type="Proteomes" id="UP000245533">
    <property type="component" value="Unassembled WGS sequence"/>
</dbReference>
<accession>A0A316TVQ1</accession>
<dbReference type="SUPFAM" id="SSF75005">
    <property type="entry name" value="Arabinanase/levansucrase/invertase"/>
    <property type="match status" value="2"/>
</dbReference>
<dbReference type="RefSeq" id="WP_109645882.1">
    <property type="nucleotide sequence ID" value="NZ_QGGB01000004.1"/>
</dbReference>
<feature type="signal peptide" evidence="3">
    <location>
        <begin position="1"/>
        <end position="20"/>
    </location>
</feature>
<feature type="chain" id="PRO_5016323543" description="Glycosyl hydrolases family 43" evidence="3">
    <location>
        <begin position="21"/>
        <end position="324"/>
    </location>
</feature>
<keyword evidence="1" id="KW-0858">Xylan degradation</keyword>
<proteinExistence type="predicted"/>
<dbReference type="PROSITE" id="PS51257">
    <property type="entry name" value="PROKAR_LIPOPROTEIN"/>
    <property type="match status" value="1"/>
</dbReference>
<dbReference type="InterPro" id="IPR052176">
    <property type="entry name" value="Glycosyl_Hydrlase_43_Enz"/>
</dbReference>
<keyword evidence="2" id="KW-0119">Carbohydrate metabolism</keyword>
<dbReference type="AlphaFoldDB" id="A0A316TVQ1"/>
<evidence type="ECO:0000256" key="1">
    <source>
        <dbReference type="ARBA" id="ARBA00022651"/>
    </source>
</evidence>
<evidence type="ECO:0000313" key="4">
    <source>
        <dbReference type="EMBL" id="PWN07225.1"/>
    </source>
</evidence>
<keyword evidence="1" id="KW-0624">Polysaccharide degradation</keyword>
<comment type="caution">
    <text evidence="4">The sequence shown here is derived from an EMBL/GenBank/DDBJ whole genome shotgun (WGS) entry which is preliminary data.</text>
</comment>
<evidence type="ECO:0008006" key="6">
    <source>
        <dbReference type="Google" id="ProtNLM"/>
    </source>
</evidence>
<dbReference type="PANTHER" id="PTHR43772:SF2">
    <property type="entry name" value="PUTATIVE (AFU_ORTHOLOGUE AFUA_2G04480)-RELATED"/>
    <property type="match status" value="1"/>
</dbReference>
<keyword evidence="3" id="KW-0732">Signal</keyword>
<reference evidence="4 5" key="1">
    <citation type="submission" date="2018-05" db="EMBL/GenBank/DDBJ databases">
        <title>Rhodohalobacter halophilus gen. nov., sp. nov., a moderately halophilic member of the family Balneolaceae.</title>
        <authorList>
            <person name="Liu Z.-W."/>
        </authorList>
    </citation>
    <scope>NUCLEOTIDE SEQUENCE [LARGE SCALE GENOMIC DNA]</scope>
    <source>
        <strain evidence="4 5">8A47</strain>
    </source>
</reference>
<dbReference type="PANTHER" id="PTHR43772">
    <property type="entry name" value="ENDO-1,4-BETA-XYLANASE"/>
    <property type="match status" value="1"/>
</dbReference>
<organism evidence="4 5">
    <name type="scientific">Rhodohalobacter mucosus</name>
    <dbReference type="NCBI Taxonomy" id="2079485"/>
    <lineage>
        <taxon>Bacteria</taxon>
        <taxon>Pseudomonadati</taxon>
        <taxon>Balneolota</taxon>
        <taxon>Balneolia</taxon>
        <taxon>Balneolales</taxon>
        <taxon>Balneolaceae</taxon>
        <taxon>Rhodohalobacter</taxon>
    </lineage>
</organism>
<keyword evidence="5" id="KW-1185">Reference proteome</keyword>
<dbReference type="OrthoDB" id="3308423at2"/>
<dbReference type="GO" id="GO:0045493">
    <property type="term" value="P:xylan catabolic process"/>
    <property type="evidence" value="ECO:0007669"/>
    <property type="project" value="UniProtKB-KW"/>
</dbReference>
<name>A0A316TVQ1_9BACT</name>
<gene>
    <name evidence="4" type="ORF">DDZ15_05345</name>
</gene>
<evidence type="ECO:0000313" key="5">
    <source>
        <dbReference type="Proteomes" id="UP000245533"/>
    </source>
</evidence>
<dbReference type="InterPro" id="IPR023296">
    <property type="entry name" value="Glyco_hydro_beta-prop_sf"/>
</dbReference>
<evidence type="ECO:0000256" key="2">
    <source>
        <dbReference type="ARBA" id="ARBA00023277"/>
    </source>
</evidence>
<evidence type="ECO:0000256" key="3">
    <source>
        <dbReference type="SAM" id="SignalP"/>
    </source>
</evidence>
<protein>
    <recommendedName>
        <fullName evidence="6">Glycosyl hydrolases family 43</fullName>
    </recommendedName>
</protein>
<dbReference type="Gene3D" id="2.115.10.20">
    <property type="entry name" value="Glycosyl hydrolase domain, family 43"/>
    <property type="match status" value="2"/>
</dbReference>
<sequence length="324" mass="36368">MKSAIAMFFFSFLFFTFSSCEDDNPASSDDFASEWIRSAENPVLRDLIPAENYEGAGDPHVFFDEDGSLKMIYSGDANGVISIKLAEGTSLTEWEKKGALLFEVGPSGKDISKETSFYRKSFDGKHQIYYIGYADEDSYEAEIYLAEADNLTGPYMQMENPVVPRGNIAGKEVYLMTSPSVVEYEGKLYMTFLGWNDSPDKVTEVWVLGAISDDDGYTWTDFQVVDTRIGMEGQVTKVSENEFVSVRTGTYGDREAIYYATSSSPFGPWDESPQPILVQEDSSLEKDEIIAPQITIDPVTGEEYLFYTGADHQSGWWIMLAEKR</sequence>